<dbReference type="Proteomes" id="UP001595987">
    <property type="component" value="Unassembled WGS sequence"/>
</dbReference>
<sequence length="276" mass="30218">MVELTDDILKKVIKKRSQISHKGDYGRVLVIGGNAQYGGAAILAASSAVHSGSGLVTVACDTRNHTALHAQLPEAMLLDFTQDFSKHIQAANVVLIGCGLGLEHQSLQLLKKTLSLIDDQQWLIIDGSAITLFAEENLTLKYPEKTVFTPHQMELERLTNIKISHQTLENIQEFSNKIGAILVAKSHETKIFSPNHENYILKIGTPAQATGGMGDTLAGMIAAFLGQFHEEALLSLAAASYLHSFIAQSLAQEQYVVLPSDIIREIPKFMKKFSEK</sequence>
<feature type="binding site" evidence="6">
    <location>
        <position position="99"/>
    </location>
    <ligand>
        <name>(6S)-NADPHX</name>
        <dbReference type="ChEBI" id="CHEBI:64076"/>
    </ligand>
</feature>
<dbReference type="PROSITE" id="PS51383">
    <property type="entry name" value="YJEF_C_3"/>
    <property type="match status" value="1"/>
</dbReference>
<dbReference type="PANTHER" id="PTHR12592:SF0">
    <property type="entry name" value="ATP-DEPENDENT (S)-NAD(P)H-HYDRATE DEHYDRATASE"/>
    <property type="match status" value="1"/>
</dbReference>
<evidence type="ECO:0000256" key="1">
    <source>
        <dbReference type="ARBA" id="ARBA00022741"/>
    </source>
</evidence>
<dbReference type="SUPFAM" id="SSF53613">
    <property type="entry name" value="Ribokinase-like"/>
    <property type="match status" value="1"/>
</dbReference>
<feature type="binding site" evidence="6">
    <location>
        <position position="40"/>
    </location>
    <ligand>
        <name>(6S)-NADPHX</name>
        <dbReference type="ChEBI" id="CHEBI:64076"/>
    </ligand>
</feature>
<feature type="binding site" evidence="6">
    <location>
        <position position="151"/>
    </location>
    <ligand>
        <name>(6S)-NADPHX</name>
        <dbReference type="ChEBI" id="CHEBI:64076"/>
    </ligand>
</feature>
<keyword evidence="5 6" id="KW-0456">Lyase</keyword>
<evidence type="ECO:0000256" key="4">
    <source>
        <dbReference type="ARBA" id="ARBA00023027"/>
    </source>
</evidence>
<comment type="caution">
    <text evidence="8">The sequence shown here is derived from an EMBL/GenBank/DDBJ whole genome shotgun (WGS) entry which is preliminary data.</text>
</comment>
<dbReference type="EC" id="4.2.1.136" evidence="6"/>
<keyword evidence="2 6" id="KW-0067">ATP-binding</keyword>
<keyword evidence="1 6" id="KW-0547">Nucleotide-binding</keyword>
<feature type="domain" description="YjeF C-terminal" evidence="7">
    <location>
        <begin position="5"/>
        <end position="273"/>
    </location>
</feature>
<accession>A0ABV9JFJ6</accession>
<protein>
    <recommendedName>
        <fullName evidence="6">ADP-dependent (S)-NAD(P)H-hydrate dehydratase</fullName>
        <ecNumber evidence="6">4.2.1.136</ecNumber>
    </recommendedName>
    <alternativeName>
        <fullName evidence="6">ADP-dependent NAD(P)HX dehydratase</fullName>
    </alternativeName>
</protein>
<evidence type="ECO:0000256" key="6">
    <source>
        <dbReference type="HAMAP-Rule" id="MF_01965"/>
    </source>
</evidence>
<dbReference type="HAMAP" id="MF_01965">
    <property type="entry name" value="NADHX_dehydratase"/>
    <property type="match status" value="1"/>
</dbReference>
<reference evidence="9" key="1">
    <citation type="journal article" date="2019" name="Int. J. Syst. Evol. Microbiol.">
        <title>The Global Catalogue of Microorganisms (GCM) 10K type strain sequencing project: providing services to taxonomists for standard genome sequencing and annotation.</title>
        <authorList>
            <consortium name="The Broad Institute Genomics Platform"/>
            <consortium name="The Broad Institute Genome Sequencing Center for Infectious Disease"/>
            <person name="Wu L."/>
            <person name="Ma J."/>
        </authorList>
    </citation>
    <scope>NUCLEOTIDE SEQUENCE [LARGE SCALE GENOMIC DNA]</scope>
    <source>
        <strain evidence="9">CCUG 63287</strain>
    </source>
</reference>
<dbReference type="EMBL" id="JBHSGD010000010">
    <property type="protein sequence ID" value="MFC4653291.1"/>
    <property type="molecule type" value="Genomic_DNA"/>
</dbReference>
<dbReference type="PROSITE" id="PS01050">
    <property type="entry name" value="YJEF_C_2"/>
    <property type="match status" value="1"/>
</dbReference>
<dbReference type="NCBIfam" id="TIGR00196">
    <property type="entry name" value="yjeF_cterm"/>
    <property type="match status" value="1"/>
</dbReference>
<keyword evidence="4 6" id="KW-0520">NAD</keyword>
<comment type="catalytic activity">
    <reaction evidence="6">
        <text>(6S)-NADPHX + ADP = AMP + phosphate + NADPH + H(+)</text>
        <dbReference type="Rhea" id="RHEA:32235"/>
        <dbReference type="ChEBI" id="CHEBI:15378"/>
        <dbReference type="ChEBI" id="CHEBI:43474"/>
        <dbReference type="ChEBI" id="CHEBI:57783"/>
        <dbReference type="ChEBI" id="CHEBI:64076"/>
        <dbReference type="ChEBI" id="CHEBI:456215"/>
        <dbReference type="ChEBI" id="CHEBI:456216"/>
        <dbReference type="EC" id="4.2.1.136"/>
    </reaction>
</comment>
<feature type="binding site" evidence="6">
    <location>
        <position position="215"/>
    </location>
    <ligand>
        <name>(6S)-NADPHX</name>
        <dbReference type="ChEBI" id="CHEBI:64076"/>
    </ligand>
</feature>
<organism evidence="8 9">
    <name type="scientific">Lactococcus nasutitermitis</name>
    <dbReference type="NCBI Taxonomy" id="1652957"/>
    <lineage>
        <taxon>Bacteria</taxon>
        <taxon>Bacillati</taxon>
        <taxon>Bacillota</taxon>
        <taxon>Bacilli</taxon>
        <taxon>Lactobacillales</taxon>
        <taxon>Streptococcaceae</taxon>
        <taxon>Lactococcus</taxon>
    </lineage>
</organism>
<evidence type="ECO:0000259" key="7">
    <source>
        <dbReference type="PROSITE" id="PS51383"/>
    </source>
</evidence>
<comment type="subunit">
    <text evidence="6">Homotetramer.</text>
</comment>
<comment type="similarity">
    <text evidence="6">Belongs to the NnrD/CARKD family.</text>
</comment>
<gene>
    <name evidence="6" type="primary">nnrD</name>
    <name evidence="8" type="ORF">ACFO26_10275</name>
</gene>
<dbReference type="RefSeq" id="WP_213536471.1">
    <property type="nucleotide sequence ID" value="NZ_BOVQ01000007.1"/>
</dbReference>
<dbReference type="InterPro" id="IPR000631">
    <property type="entry name" value="CARKD"/>
</dbReference>
<feature type="binding site" evidence="6">
    <location>
        <position position="214"/>
    </location>
    <ligand>
        <name>AMP</name>
        <dbReference type="ChEBI" id="CHEBI:456215"/>
    </ligand>
</feature>
<dbReference type="Gene3D" id="3.40.1190.20">
    <property type="match status" value="1"/>
</dbReference>
<feature type="binding site" evidence="6">
    <location>
        <begin position="185"/>
        <end position="189"/>
    </location>
    <ligand>
        <name>AMP</name>
        <dbReference type="ChEBI" id="CHEBI:456215"/>
    </ligand>
</feature>
<dbReference type="PANTHER" id="PTHR12592">
    <property type="entry name" value="ATP-DEPENDENT (S)-NAD(P)H-HYDRATE DEHYDRATASE FAMILY MEMBER"/>
    <property type="match status" value="1"/>
</dbReference>
<evidence type="ECO:0000313" key="8">
    <source>
        <dbReference type="EMBL" id="MFC4653291.1"/>
    </source>
</evidence>
<dbReference type="CDD" id="cd01171">
    <property type="entry name" value="YXKO-related"/>
    <property type="match status" value="1"/>
</dbReference>
<keyword evidence="9" id="KW-1185">Reference proteome</keyword>
<evidence type="ECO:0000256" key="2">
    <source>
        <dbReference type="ARBA" id="ARBA00022840"/>
    </source>
</evidence>
<proteinExistence type="inferred from homology"/>
<evidence type="ECO:0000256" key="3">
    <source>
        <dbReference type="ARBA" id="ARBA00022857"/>
    </source>
</evidence>
<keyword evidence="3 6" id="KW-0521">NADP</keyword>
<dbReference type="InterPro" id="IPR029056">
    <property type="entry name" value="Ribokinase-like"/>
</dbReference>
<comment type="function">
    <text evidence="6">Catalyzes the dehydration of the S-form of NAD(P)HX at the expense of ADP, which is converted to AMP. Together with NAD(P)HX epimerase, which catalyzes the epimerization of the S- and R-forms, the enzyme allows the repair of both epimers of NAD(P)HX, a damaged form of NAD(P)H that is a result of enzymatic or heat-dependent hydration.</text>
</comment>
<dbReference type="Pfam" id="PF01256">
    <property type="entry name" value="Carb_kinase"/>
    <property type="match status" value="1"/>
</dbReference>
<comment type="cofactor">
    <cofactor evidence="6">
        <name>Mg(2+)</name>
        <dbReference type="ChEBI" id="CHEBI:18420"/>
    </cofactor>
</comment>
<evidence type="ECO:0000256" key="5">
    <source>
        <dbReference type="ARBA" id="ARBA00023239"/>
    </source>
</evidence>
<evidence type="ECO:0000313" key="9">
    <source>
        <dbReference type="Proteomes" id="UP001595987"/>
    </source>
</evidence>
<comment type="catalytic activity">
    <reaction evidence="6">
        <text>(6S)-NADHX + ADP = AMP + phosphate + NADH + H(+)</text>
        <dbReference type="Rhea" id="RHEA:32223"/>
        <dbReference type="ChEBI" id="CHEBI:15378"/>
        <dbReference type="ChEBI" id="CHEBI:43474"/>
        <dbReference type="ChEBI" id="CHEBI:57945"/>
        <dbReference type="ChEBI" id="CHEBI:64074"/>
        <dbReference type="ChEBI" id="CHEBI:456215"/>
        <dbReference type="ChEBI" id="CHEBI:456216"/>
        <dbReference type="EC" id="4.2.1.136"/>
    </reaction>
</comment>
<dbReference type="InterPro" id="IPR017953">
    <property type="entry name" value="Carbohydrate_kinase_pred_CS"/>
</dbReference>
<name>A0ABV9JFJ6_9LACT</name>